<feature type="region of interest" description="Disordered" evidence="4">
    <location>
        <begin position="218"/>
        <end position="259"/>
    </location>
</feature>
<evidence type="ECO:0000256" key="3">
    <source>
        <dbReference type="PIRSR" id="PIRSR613078-2"/>
    </source>
</evidence>
<dbReference type="InterPro" id="IPR029033">
    <property type="entry name" value="His_PPase_superfam"/>
</dbReference>
<dbReference type="PANTHER" id="PTHR46517">
    <property type="entry name" value="FRUCTOSE-2,6-BISPHOSPHATASE TIGAR"/>
    <property type="match status" value="1"/>
</dbReference>
<name>A0A559MA27_9HELO</name>
<dbReference type="SMART" id="SM00855">
    <property type="entry name" value="PGAM"/>
    <property type="match status" value="1"/>
</dbReference>
<evidence type="ECO:0000256" key="1">
    <source>
        <dbReference type="ARBA" id="ARBA00022801"/>
    </source>
</evidence>
<feature type="compositionally biased region" description="Basic and acidic residues" evidence="4">
    <location>
        <begin position="100"/>
        <end position="118"/>
    </location>
</feature>
<evidence type="ECO:0000256" key="2">
    <source>
        <dbReference type="PIRSR" id="PIRSR613078-1"/>
    </source>
</evidence>
<dbReference type="InterPro" id="IPR013078">
    <property type="entry name" value="His_Pase_superF_clade-1"/>
</dbReference>
<dbReference type="Gene3D" id="3.40.50.1240">
    <property type="entry name" value="Phosphoglycerate mutase-like"/>
    <property type="match status" value="1"/>
</dbReference>
<evidence type="ECO:0000313" key="6">
    <source>
        <dbReference type="Proteomes" id="UP000315522"/>
    </source>
</evidence>
<feature type="binding site" evidence="3">
    <location>
        <position position="59"/>
    </location>
    <ligand>
        <name>substrate</name>
    </ligand>
</feature>
<feature type="binding site" evidence="3">
    <location>
        <begin position="7"/>
        <end position="14"/>
    </location>
    <ligand>
        <name>substrate</name>
    </ligand>
</feature>
<keyword evidence="1" id="KW-0378">Hydrolase</keyword>
<sequence length="311" mass="33888">MRFFLIRHGETVHNVAGVYAGITDSALTNHGVLQAGRLGAHLAATDVKVSHIFSSDLQRAANTAEAIRVAQSPPTQAVVQLRLLREQDFGFYEGKTFSQRPRDPSGRDAHLDAHRNDPGFRDVESKESMMVRADTFVDVHLLPLFAVVRDEHSIVVVAHGIILNYLWRSILKRFPPANVAVATSADRGVSVDYIGAWSNTGVLDLEIKLRPGIIPGQEKATYGPPLEAPPPILSSTEAGPSELSQQSTTVPSTTIATPVSRPMLPHMSLVVKAVNSLEHLNGLKKTRGGIGSLKHDPSQKTMDSFFKKRTD</sequence>
<dbReference type="GO" id="GO:0005829">
    <property type="term" value="C:cytosol"/>
    <property type="evidence" value="ECO:0007669"/>
    <property type="project" value="TreeGrafter"/>
</dbReference>
<dbReference type="GO" id="GO:0045820">
    <property type="term" value="P:negative regulation of glycolytic process"/>
    <property type="evidence" value="ECO:0007669"/>
    <property type="project" value="TreeGrafter"/>
</dbReference>
<feature type="region of interest" description="Disordered" evidence="4">
    <location>
        <begin position="95"/>
        <end position="118"/>
    </location>
</feature>
<dbReference type="GO" id="GO:0004331">
    <property type="term" value="F:fructose-2,6-bisphosphate 2-phosphatase activity"/>
    <property type="evidence" value="ECO:0007669"/>
    <property type="project" value="TreeGrafter"/>
</dbReference>
<evidence type="ECO:0000313" key="5">
    <source>
        <dbReference type="EMBL" id="TVY89809.1"/>
    </source>
</evidence>
<feature type="active site" description="Proton donor/acceptor" evidence="2">
    <location>
        <position position="86"/>
    </location>
</feature>
<feature type="active site" description="Tele-phosphohistidine intermediate" evidence="2">
    <location>
        <position position="8"/>
    </location>
</feature>
<proteinExistence type="predicted"/>
<dbReference type="SUPFAM" id="SSF53254">
    <property type="entry name" value="Phosphoglycerate mutase-like"/>
    <property type="match status" value="1"/>
</dbReference>
<dbReference type="InterPro" id="IPR051695">
    <property type="entry name" value="Phosphoglycerate_Mutase"/>
</dbReference>
<dbReference type="AlphaFoldDB" id="A0A559MA27"/>
<reference evidence="5 6" key="1">
    <citation type="submission" date="2018-05" db="EMBL/GenBank/DDBJ databases">
        <title>Genome sequencing and assembly of the regulated plant pathogen Lachnellula willkommii and related sister species for the development of diagnostic species identification markers.</title>
        <authorList>
            <person name="Giroux E."/>
            <person name="Bilodeau G."/>
        </authorList>
    </citation>
    <scope>NUCLEOTIDE SEQUENCE [LARGE SCALE GENOMIC DNA]</scope>
    <source>
        <strain evidence="5 6">CBS 172.35</strain>
    </source>
</reference>
<accession>A0A559MA27</accession>
<evidence type="ECO:0000256" key="4">
    <source>
        <dbReference type="SAM" id="MobiDB-lite"/>
    </source>
</evidence>
<dbReference type="GO" id="GO:0043456">
    <property type="term" value="P:regulation of pentose-phosphate shunt"/>
    <property type="evidence" value="ECO:0007669"/>
    <property type="project" value="TreeGrafter"/>
</dbReference>
<gene>
    <name evidence="5" type="ORF">LAWI1_G006231</name>
</gene>
<dbReference type="EMBL" id="QGML01001094">
    <property type="protein sequence ID" value="TVY89809.1"/>
    <property type="molecule type" value="Genomic_DNA"/>
</dbReference>
<keyword evidence="6" id="KW-1185">Reference proteome</keyword>
<comment type="caution">
    <text evidence="5">The sequence shown here is derived from an EMBL/GenBank/DDBJ whole genome shotgun (WGS) entry which is preliminary data.</text>
</comment>
<protein>
    <submittedName>
        <fullName evidence="5">Putative phosphatase</fullName>
    </submittedName>
</protein>
<dbReference type="InterPro" id="IPR001345">
    <property type="entry name" value="PG/BPGM_mutase_AS"/>
</dbReference>
<dbReference type="CDD" id="cd07067">
    <property type="entry name" value="HP_PGM_like"/>
    <property type="match status" value="1"/>
</dbReference>
<feature type="compositionally biased region" description="Polar residues" evidence="4">
    <location>
        <begin position="233"/>
        <end position="257"/>
    </location>
</feature>
<feature type="region of interest" description="Disordered" evidence="4">
    <location>
        <begin position="284"/>
        <end position="311"/>
    </location>
</feature>
<dbReference type="PANTHER" id="PTHR46517:SF1">
    <property type="entry name" value="FRUCTOSE-2,6-BISPHOSPHATASE TIGAR"/>
    <property type="match status" value="1"/>
</dbReference>
<dbReference type="PROSITE" id="PS00175">
    <property type="entry name" value="PG_MUTASE"/>
    <property type="match status" value="1"/>
</dbReference>
<organism evidence="5 6">
    <name type="scientific">Lachnellula willkommii</name>
    <dbReference type="NCBI Taxonomy" id="215461"/>
    <lineage>
        <taxon>Eukaryota</taxon>
        <taxon>Fungi</taxon>
        <taxon>Dikarya</taxon>
        <taxon>Ascomycota</taxon>
        <taxon>Pezizomycotina</taxon>
        <taxon>Leotiomycetes</taxon>
        <taxon>Helotiales</taxon>
        <taxon>Lachnaceae</taxon>
        <taxon>Lachnellula</taxon>
    </lineage>
</organism>
<dbReference type="Pfam" id="PF00300">
    <property type="entry name" value="His_Phos_1"/>
    <property type="match status" value="1"/>
</dbReference>
<dbReference type="Proteomes" id="UP000315522">
    <property type="component" value="Unassembled WGS sequence"/>
</dbReference>